<dbReference type="AlphaFoldDB" id="A0A402ALE5"/>
<dbReference type="OrthoDB" id="158434at2"/>
<dbReference type="InterPro" id="IPR009959">
    <property type="entry name" value="Cyclase_SnoaL-like"/>
</dbReference>
<comment type="caution">
    <text evidence="1">The sequence shown here is derived from an EMBL/GenBank/DDBJ whole genome shotgun (WGS) entry which is preliminary data.</text>
</comment>
<organism evidence="1 2">
    <name type="scientific">Dictyobacter kobayashii</name>
    <dbReference type="NCBI Taxonomy" id="2014872"/>
    <lineage>
        <taxon>Bacteria</taxon>
        <taxon>Bacillati</taxon>
        <taxon>Chloroflexota</taxon>
        <taxon>Ktedonobacteria</taxon>
        <taxon>Ktedonobacterales</taxon>
        <taxon>Dictyobacteraceae</taxon>
        <taxon>Dictyobacter</taxon>
    </lineage>
</organism>
<dbReference type="CDD" id="cd00531">
    <property type="entry name" value="NTF2_like"/>
    <property type="match status" value="1"/>
</dbReference>
<accession>A0A402ALE5</accession>
<protein>
    <recommendedName>
        <fullName evidence="3">SnoaL-like domain-containing protein</fullName>
    </recommendedName>
</protein>
<evidence type="ECO:0008006" key="3">
    <source>
        <dbReference type="Google" id="ProtNLM"/>
    </source>
</evidence>
<evidence type="ECO:0000313" key="2">
    <source>
        <dbReference type="Proteomes" id="UP000287188"/>
    </source>
</evidence>
<dbReference type="Gene3D" id="3.10.450.50">
    <property type="match status" value="1"/>
</dbReference>
<dbReference type="SUPFAM" id="SSF54427">
    <property type="entry name" value="NTF2-like"/>
    <property type="match status" value="1"/>
</dbReference>
<dbReference type="EMBL" id="BIFS01000001">
    <property type="protein sequence ID" value="GCE19830.1"/>
    <property type="molecule type" value="Genomic_DNA"/>
</dbReference>
<dbReference type="RefSeq" id="WP_126551639.1">
    <property type="nucleotide sequence ID" value="NZ_BIFS01000001.1"/>
</dbReference>
<reference evidence="2" key="1">
    <citation type="submission" date="2018-12" db="EMBL/GenBank/DDBJ databases">
        <title>Tengunoibacter tsumagoiensis gen. nov., sp. nov., Dictyobacter kobayashii sp. nov., D. alpinus sp. nov., and D. joshuensis sp. nov. and description of Dictyobacteraceae fam. nov. within the order Ktedonobacterales isolated from Tengu-no-mugimeshi.</title>
        <authorList>
            <person name="Wang C.M."/>
            <person name="Zheng Y."/>
            <person name="Sakai Y."/>
            <person name="Toyoda A."/>
            <person name="Minakuchi Y."/>
            <person name="Abe K."/>
            <person name="Yokota A."/>
            <person name="Yabe S."/>
        </authorList>
    </citation>
    <scope>NUCLEOTIDE SEQUENCE [LARGE SCALE GENOMIC DNA]</scope>
    <source>
        <strain evidence="2">Uno11</strain>
    </source>
</reference>
<sequence length="136" mass="15362">MSAEENKALVLQAFEALNRGDMESMFSFFDPACSYPDLAPSGFPPTLEGHKQLLSALSTTFTERHHTVEKIVAEGDTVMVWLTEYVTHSGPWRNVPATNKRVSFKGVECFRLAQNKVIEFRFIYDTIGLLQQIGME</sequence>
<proteinExistence type="predicted"/>
<dbReference type="PANTHER" id="PTHR38436">
    <property type="entry name" value="POLYKETIDE CYCLASE SNOAL-LIKE DOMAIN"/>
    <property type="match status" value="1"/>
</dbReference>
<dbReference type="Proteomes" id="UP000287188">
    <property type="component" value="Unassembled WGS sequence"/>
</dbReference>
<dbReference type="PANTHER" id="PTHR38436:SF1">
    <property type="entry name" value="ESTER CYCLASE"/>
    <property type="match status" value="1"/>
</dbReference>
<dbReference type="GO" id="GO:0030638">
    <property type="term" value="P:polyketide metabolic process"/>
    <property type="evidence" value="ECO:0007669"/>
    <property type="project" value="InterPro"/>
</dbReference>
<name>A0A402ALE5_9CHLR</name>
<gene>
    <name evidence="1" type="ORF">KDK_36300</name>
</gene>
<evidence type="ECO:0000313" key="1">
    <source>
        <dbReference type="EMBL" id="GCE19830.1"/>
    </source>
</evidence>
<dbReference type="Pfam" id="PF07366">
    <property type="entry name" value="SnoaL"/>
    <property type="match status" value="1"/>
</dbReference>
<keyword evidence="2" id="KW-1185">Reference proteome</keyword>
<dbReference type="InterPro" id="IPR032710">
    <property type="entry name" value="NTF2-like_dom_sf"/>
</dbReference>